<dbReference type="RefSeq" id="WP_088260261.1">
    <property type="nucleotide sequence ID" value="NZ_NIDE01000019.1"/>
</dbReference>
<organism evidence="2 3">
    <name type="scientific">Fimbriiglobus ruber</name>
    <dbReference type="NCBI Taxonomy" id="1908690"/>
    <lineage>
        <taxon>Bacteria</taxon>
        <taxon>Pseudomonadati</taxon>
        <taxon>Planctomycetota</taxon>
        <taxon>Planctomycetia</taxon>
        <taxon>Gemmatales</taxon>
        <taxon>Gemmataceae</taxon>
        <taxon>Fimbriiglobus</taxon>
    </lineage>
</organism>
<sequence length="122" mass="12790">MKKFALVSTMLAGMTGAGCMHYQPIGPFAGNFAPPPKKDKDTSDDAPPPGAKVGPVRDAPAPVVVAAPAPPLPSFKVTPAEVQDNPQDAVKRMISELEEDRVSTDSMPTYTEVSVVKGSANR</sequence>
<dbReference type="AlphaFoldDB" id="A0A225D0D7"/>
<evidence type="ECO:0000313" key="2">
    <source>
        <dbReference type="EMBL" id="OWK35061.1"/>
    </source>
</evidence>
<keyword evidence="3" id="KW-1185">Reference proteome</keyword>
<reference evidence="3" key="1">
    <citation type="submission" date="2017-06" db="EMBL/GenBank/DDBJ databases">
        <title>Genome analysis of Fimbriiglobus ruber SP5, the first member of the order Planctomycetales with confirmed chitinolytic capability.</title>
        <authorList>
            <person name="Ravin N.V."/>
            <person name="Rakitin A.L."/>
            <person name="Ivanova A.A."/>
            <person name="Beletsky A.V."/>
            <person name="Kulichevskaya I.S."/>
            <person name="Mardanov A.V."/>
            <person name="Dedysh S.N."/>
        </authorList>
    </citation>
    <scope>NUCLEOTIDE SEQUENCE [LARGE SCALE GENOMIC DNA]</scope>
    <source>
        <strain evidence="3">SP5</strain>
    </source>
</reference>
<name>A0A225D0D7_9BACT</name>
<evidence type="ECO:0000313" key="3">
    <source>
        <dbReference type="Proteomes" id="UP000214646"/>
    </source>
</evidence>
<dbReference type="EMBL" id="NIDE01000019">
    <property type="protein sequence ID" value="OWK35061.1"/>
    <property type="molecule type" value="Genomic_DNA"/>
</dbReference>
<feature type="region of interest" description="Disordered" evidence="1">
    <location>
        <begin position="98"/>
        <end position="122"/>
    </location>
</feature>
<dbReference type="Proteomes" id="UP000214646">
    <property type="component" value="Unassembled WGS sequence"/>
</dbReference>
<protein>
    <submittedName>
        <fullName evidence="2">Uncharacterized protein</fullName>
    </submittedName>
</protein>
<proteinExistence type="predicted"/>
<accession>A0A225D0D7</accession>
<dbReference type="PROSITE" id="PS51257">
    <property type="entry name" value="PROKAR_LIPOPROTEIN"/>
    <property type="match status" value="1"/>
</dbReference>
<feature type="region of interest" description="Disordered" evidence="1">
    <location>
        <begin position="28"/>
        <end position="59"/>
    </location>
</feature>
<evidence type="ECO:0000256" key="1">
    <source>
        <dbReference type="SAM" id="MobiDB-lite"/>
    </source>
</evidence>
<comment type="caution">
    <text evidence="2">The sequence shown here is derived from an EMBL/GenBank/DDBJ whole genome shotgun (WGS) entry which is preliminary data.</text>
</comment>
<gene>
    <name evidence="2" type="ORF">FRUB_09903</name>
</gene>